<feature type="region of interest" description="Disordered" evidence="3">
    <location>
        <begin position="2388"/>
        <end position="2407"/>
    </location>
</feature>
<feature type="compositionally biased region" description="Low complexity" evidence="3">
    <location>
        <begin position="1193"/>
        <end position="1208"/>
    </location>
</feature>
<dbReference type="InterPro" id="IPR012816">
    <property type="entry name" value="NADAR"/>
</dbReference>
<proteinExistence type="predicted"/>
<feature type="compositionally biased region" description="Polar residues" evidence="3">
    <location>
        <begin position="2389"/>
        <end position="2401"/>
    </location>
</feature>
<feature type="compositionally biased region" description="Basic and acidic residues" evidence="3">
    <location>
        <begin position="1873"/>
        <end position="1895"/>
    </location>
</feature>
<evidence type="ECO:0000313" key="5">
    <source>
        <dbReference type="Proteomes" id="UP000196573"/>
    </source>
</evidence>
<feature type="region of interest" description="Disordered" evidence="3">
    <location>
        <begin position="1149"/>
        <end position="1233"/>
    </location>
</feature>
<feature type="region of interest" description="Disordered" evidence="3">
    <location>
        <begin position="792"/>
        <end position="847"/>
    </location>
</feature>
<dbReference type="Gene3D" id="1.10.357.40">
    <property type="entry name" value="YbiA-like"/>
    <property type="match status" value="1"/>
</dbReference>
<feature type="compositionally biased region" description="Basic and acidic residues" evidence="3">
    <location>
        <begin position="1223"/>
        <end position="1233"/>
    </location>
</feature>
<feature type="compositionally biased region" description="Basic and acidic residues" evidence="3">
    <location>
        <begin position="2029"/>
        <end position="2065"/>
    </location>
</feature>
<feature type="compositionally biased region" description="Basic and acidic residues" evidence="3">
    <location>
        <begin position="2074"/>
        <end position="2085"/>
    </location>
</feature>
<organism evidence="4 5">
    <name type="scientific">Parendozoicomonas haliclonae</name>
    <dbReference type="NCBI Taxonomy" id="1960125"/>
    <lineage>
        <taxon>Bacteria</taxon>
        <taxon>Pseudomonadati</taxon>
        <taxon>Pseudomonadota</taxon>
        <taxon>Gammaproteobacteria</taxon>
        <taxon>Oceanospirillales</taxon>
        <taxon>Endozoicomonadaceae</taxon>
        <taxon>Parendozoicomonas</taxon>
    </lineage>
</organism>
<feature type="compositionally biased region" description="Basic and acidic residues" evidence="3">
    <location>
        <begin position="1976"/>
        <end position="1991"/>
    </location>
</feature>
<feature type="compositionally biased region" description="Basic residues" evidence="3">
    <location>
        <begin position="1631"/>
        <end position="1640"/>
    </location>
</feature>
<feature type="region of interest" description="Disordered" evidence="3">
    <location>
        <begin position="29"/>
        <end position="60"/>
    </location>
</feature>
<protein>
    <submittedName>
        <fullName evidence="4">Uncharacterized protein</fullName>
    </submittedName>
</protein>
<dbReference type="RefSeq" id="WP_087106114.1">
    <property type="nucleotide sequence ID" value="NZ_CBCSCN010000019.1"/>
</dbReference>
<feature type="region of interest" description="Disordered" evidence="3">
    <location>
        <begin position="1971"/>
        <end position="2008"/>
    </location>
</feature>
<feature type="region of interest" description="Disordered" evidence="3">
    <location>
        <begin position="1527"/>
        <end position="1551"/>
    </location>
</feature>
<dbReference type="CDD" id="cd15457">
    <property type="entry name" value="NADAR"/>
    <property type="match status" value="1"/>
</dbReference>
<evidence type="ECO:0000256" key="1">
    <source>
        <dbReference type="ARBA" id="ARBA00000022"/>
    </source>
</evidence>
<feature type="region of interest" description="Disordered" evidence="3">
    <location>
        <begin position="1744"/>
        <end position="1766"/>
    </location>
</feature>
<feature type="compositionally biased region" description="Polar residues" evidence="3">
    <location>
        <begin position="1100"/>
        <end position="1112"/>
    </location>
</feature>
<feature type="region of interest" description="Disordered" evidence="3">
    <location>
        <begin position="494"/>
        <end position="525"/>
    </location>
</feature>
<name>A0A1X7AE31_9GAMM</name>
<accession>A0A1X7AE31</accession>
<dbReference type="InterPro" id="IPR037238">
    <property type="entry name" value="YbiA-like_sf"/>
</dbReference>
<feature type="compositionally biased region" description="Polar residues" evidence="3">
    <location>
        <begin position="47"/>
        <end position="60"/>
    </location>
</feature>
<feature type="compositionally biased region" description="Basic and acidic residues" evidence="3">
    <location>
        <begin position="795"/>
        <end position="808"/>
    </location>
</feature>
<feature type="compositionally biased region" description="Polar residues" evidence="3">
    <location>
        <begin position="1750"/>
        <end position="1759"/>
    </location>
</feature>
<sequence>MDDRLKAIFDAVDSQQLETEAMPEFYDADTTYKDGTDRRERERWNGVNASETDQTGSAEQTDAMRELTAEGYSSREHLGQGKYGRDVVAYRDSKGRDYSIRAIREGIMRPAYTNSRAHHDALYSNATQSADEFGDIEQANAEAMRNAGNLMESYEDNMNPYASRPGFQKSFRRGTDNMQAGLYGFANIMGNIFGSEDMESWSRRGIHRNITEAARNPATFNSFDDVDNWAEFGNYVIEALGENVPGLAADAVSLLGAGVTGGLSLSSIAGRRALGSFGKAYARSFGTKGITKMTGSEAFKKGFTRYGKPAAFGSMYAQLAGENQTSFMQDGIDAPFTALLAAIPQAALEYKSLDVALRGAAKALNMDVKGFDNILGQVASRIGVSSLSEGTTEAGQQLIQNVAAAIHDGRDPLSDSALAEYKEAAIKGGLVGGAIATPSEVVNQLADNHMKKLRAQTEAAANGDDPTEPTRKESPTEQLGFGFESRQEMLGTDQMGFDFSEPKPEQSNLDFGDTGHGGKPNHEIQPQIQGKLDFDAPDDLSDLPLFAESGSPAQAAANTEHEQDEQLPMFGSRGGVIRTPAINREEGRKRREAAKDKKAHDELFYEQPSLTDEFVGAEPQTATPEPDTPHKSQQSLFTPTGRVSKAAKQPTTAEPAKDIKAQLRALKSGKKPAVFLSKSNAKETKDLKAKGFLTRKTPTGTLVTRRQEVLDQYKKDLKKYGEDEANKRALGYQFSKQQVMEGMEQGDQPAVVVAQQDGAVIHEEAVPASQAEAVAEQVGLNFAGADVSITTPEQVQKRREDIRAETDPRLNSPTYRDHVGTVASEAKQEHAPKPKPKKGSKGVSEDDTLLQAIGKLGGIDRDTMEKPVADNMLAHVKGQSGYKPAGFYHRRSGSGLSMDDMGRTLAEHGYYDKDGSEYGANSLADAIMDEANGEPRYSRAKQNYSYLEQDVSSYVETNPKTAAILDAALRGVMLTPEQQSEVVRVLDAIDADPVLDTSNIEPSDVPTVSAELGVDLENEAAPVDWSEIERDIALLDAFEHELENTNEESRFQPFGEPPRATEGKSDSGTTPTGRDTVQETQGRKEKKGQQTLDGVFEPSEQPQSESTPQTQKPVVDVDSPQSDMVGFSHDAQGEYKAKDHKANKLRPWVAEQQSKQDQQDARKKALAKAAKNAERNNTESKAVGRVPEATQVGDSASGTSADSGAISGVVGGNRKRNSSQKAKKAEVARQNRNTEELKEDYGYEVTLENIQNAEELLSSGDTEVTKPLADRVATLTGYYGINKKDALRYAITEQILTNLREESNEVELIADADEEGVRSAWSLVEDDGFQNALDDPEQVPDYDQELNPYFNRTLSRYATSTYTDTLDFYEEWLAMVNPTWEAYREPTGRGGNKDELDDNGELKYPEFQLKVRRREFSNLREALNFISELDESGAFPDSEFSPERDGDKFHIKHTLVDAAARKNPMADQQTLRSIFYKSKNNARGAINTTVSAENGRRKTRGEPALTESDKEDLNINNVIWFDRVDPKTGEPKAGEPPVPLHAPSLTEGYRNITPMPEKTPLFERNMRGFLSAITDLTDRGFLPRNLLDDKGELRGTLVMNPTNQKENAYTVRKANREYRDSNLTDYDKRQKERHRERKQLRNVLDSGTSELSTLAELMTEYRRAARENHGELPPIVAEQYKVVRKALERFYALKETKKKGDQYLENARDRQIAKDGSFKEKEIAGNEGTSDQYFKDHLKAEQNPREFDEVTQSTTTTPISDGIGKAGKKEIDAVGGRTPQVISDPRASKETEDKLNETLRKRFTPTDRDADIDLTSKKGKGYLAKLRRDDRQAAESNAKFIAALQRLTEVPDSDSPSEKARKARRAKAVGKAIEARRRDAKKVEMQKAKGESIRRGETRKKIAKLLPQGEQLQMDLSVKGFKPKYDASQKTFGEHLADKHEIANRKAIRKAKIEEQRKAREYHKQAMIQTPLFDVVEDKPIPDAPKPKSKSEAVANWNPEGHDKDSYKKKDRLEDHEQEWLDNAGTGKNQEKLRRHTPDESVGRARKSREGEESNRKKYHQDRVKQSANFRGPQGREADQKSDAAKLRQRAWSALKDIYGGKDTDQVKVLGTISKLEKALAQTILKILKMKTKVVITDDWGTVSSMFTAEGDKSRTRPEAPTSQGRVFHDANRGFTVVYLRPRLATRQGRVDDRPINVWAGNRENAQFSNLTHRPFRYKGNNYYSVEHAYQTLKSGRFDPEVYRKYARETRSPIRGQHRAKTGGDYNLKLMDELVHESFKQNPNAARELVGTGDATFTHNRPDGRDTGVWAERFPESLTKARSELAKDSRFNPAKTDDVKGALNRAHILAHELAHVYVNDYLLNNVNPAQFQKLMRAYTKDRNSAGVKQWNNGRTFNPHTNKWSDDPWTDDAGRDEWLADKVAAEVIHMIRTGKRGGDKDNAKVFNALKSRLSAMFKAVADFIHRRFKRDQTVSETLDDLLDSHAEYKPESTRFEAAYSQTTQQFAQSPMAKGIADIVRGMMARLKAGTLFHPNEGLLGRMTTGDGQLRHLSKNLADLFFVGAGKAKTFREGWFNRRAKDRGMWEAQMQKLLNEFGVQEPNSLDILKALKKGETPELKNAARFNAAWKELQEAGEGADLSNVSEDAKKIRKFLDMFYDKYAKPNMPTLGRIKNYIPYYYKAPAIESRRKEFIEILKNHRFGSIEANELANKLIEGAGSFEENYGDLAETTSPSFTHNRERILRDPDLHKALLDAGFVVDNGAEVLAQYVHATTGRGSFENTMGGFHPYENWRETNDPEKNVNNLLHYLSVNTGKPFAGKTLEEKVDSLASKLGITLQGSTAAERVKDLGVKSGWVKYDPKAPDDLTVYSPNAKIRHEMESLSGNDRERAQAIVKGYLGRYQKEMPTNARKWQSRTMAYISYLTLAFSTVASIPDFGAIMIRARTAGGWPAVKAVTKTIMSYSDARERAQMMGFINSRMSQAALQEAYGISFADPLAKNSADLLFKMNGQEAYTNMTRIMANAVGEAVLRNNLDRIKHGTAKQKKIALEELDSLGIDKDTLDRWVKGGAPVWSPEKDTPLNTDAKQVNDALHQFVDEAVLRPNAAQRPVWANNPWFGLIWQLKSFSYAFGKVITEGIWTEMKKQYAHADGGAAKKTAAATLPLAYSLAVMAPFAALTLALREAITKEEEEERDEWQYMGELLSRSGMLGPLDLAMGTLGRWDQQGVGALSPGFSKAASIWEADGMAEHMNQMIPVLSQMPRWKDDVERAFPKG</sequence>
<dbReference type="OrthoDB" id="6198865at2"/>
<evidence type="ECO:0000256" key="3">
    <source>
        <dbReference type="SAM" id="MobiDB-lite"/>
    </source>
</evidence>
<comment type="catalytic activity">
    <reaction evidence="1">
        <text>5-amino-6-(5-phospho-D-ribosylamino)uracil + H2O = 5,6-diaminouracil + D-ribose 5-phosphate</text>
        <dbReference type="Rhea" id="RHEA:55020"/>
        <dbReference type="ChEBI" id="CHEBI:15377"/>
        <dbReference type="ChEBI" id="CHEBI:46252"/>
        <dbReference type="ChEBI" id="CHEBI:58453"/>
        <dbReference type="ChEBI" id="CHEBI:78346"/>
    </reaction>
</comment>
<feature type="region of interest" description="Disordered" evidence="3">
    <location>
        <begin position="457"/>
        <end position="478"/>
    </location>
</feature>
<dbReference type="Proteomes" id="UP000196573">
    <property type="component" value="Unassembled WGS sequence"/>
</dbReference>
<evidence type="ECO:0000256" key="2">
    <source>
        <dbReference type="ARBA" id="ARBA00000751"/>
    </source>
</evidence>
<feature type="compositionally biased region" description="Basic and acidic residues" evidence="3">
    <location>
        <begin position="1619"/>
        <end position="1630"/>
    </location>
</feature>
<feature type="compositionally biased region" description="Basic and acidic residues" evidence="3">
    <location>
        <begin position="30"/>
        <end position="44"/>
    </location>
</feature>
<comment type="catalytic activity">
    <reaction evidence="2">
        <text>2,5-diamino-6-hydroxy-4-(5-phosphoribosylamino)-pyrimidine + H2O = 2,5,6-triamino-4-hydroxypyrimidine + D-ribose 5-phosphate</text>
        <dbReference type="Rhea" id="RHEA:23436"/>
        <dbReference type="ChEBI" id="CHEBI:15377"/>
        <dbReference type="ChEBI" id="CHEBI:58614"/>
        <dbReference type="ChEBI" id="CHEBI:78346"/>
        <dbReference type="ChEBI" id="CHEBI:137796"/>
    </reaction>
</comment>
<feature type="compositionally biased region" description="Basic and acidic residues" evidence="3">
    <location>
        <begin position="583"/>
        <end position="603"/>
    </location>
</feature>
<gene>
    <name evidence="4" type="ORF">EHSB41UT_00256</name>
</gene>
<dbReference type="EMBL" id="FWPT01000001">
    <property type="protein sequence ID" value="SMA33304.1"/>
    <property type="molecule type" value="Genomic_DNA"/>
</dbReference>
<feature type="region of interest" description="Disordered" evidence="3">
    <location>
        <begin position="1851"/>
        <end position="1895"/>
    </location>
</feature>
<feature type="region of interest" description="Disordered" evidence="3">
    <location>
        <begin position="2020"/>
        <end position="2085"/>
    </location>
</feature>
<reference evidence="4 5" key="1">
    <citation type="submission" date="2017-03" db="EMBL/GenBank/DDBJ databases">
        <authorList>
            <person name="Afonso C.L."/>
            <person name="Miller P.J."/>
            <person name="Scott M.A."/>
            <person name="Spackman E."/>
            <person name="Goraichik I."/>
            <person name="Dimitrov K.M."/>
            <person name="Suarez D.L."/>
            <person name="Swayne D.E."/>
        </authorList>
    </citation>
    <scope>NUCLEOTIDE SEQUENCE [LARGE SCALE GENOMIC DNA]</scope>
    <source>
        <strain evidence="4">SB41UT1</strain>
    </source>
</reference>
<feature type="region of interest" description="Disordered" evidence="3">
    <location>
        <begin position="1044"/>
        <end position="1127"/>
    </location>
</feature>
<evidence type="ECO:0000313" key="4">
    <source>
        <dbReference type="EMBL" id="SMA33304.1"/>
    </source>
</evidence>
<feature type="region of interest" description="Disordered" evidence="3">
    <location>
        <begin position="1619"/>
        <end position="1640"/>
    </location>
</feature>
<dbReference type="SUPFAM" id="SSF143990">
    <property type="entry name" value="YbiA-like"/>
    <property type="match status" value="1"/>
</dbReference>
<feature type="compositionally biased region" description="Basic residues" evidence="3">
    <location>
        <begin position="1213"/>
        <end position="1222"/>
    </location>
</feature>
<keyword evidence="5" id="KW-1185">Reference proteome</keyword>
<feature type="region of interest" description="Disordered" evidence="3">
    <location>
        <begin position="551"/>
        <end position="658"/>
    </location>
</feature>
<feature type="compositionally biased region" description="Polar residues" evidence="3">
    <location>
        <begin position="1066"/>
        <end position="1080"/>
    </location>
</feature>